<reference evidence="1 2" key="1">
    <citation type="submission" date="2014-10" db="EMBL/GenBank/DDBJ databases">
        <title>Genome sequence of Clostridium aceticum DSM 1496.</title>
        <authorList>
            <person name="Poehlein A."/>
            <person name="Schiel-Bengelsdorf B."/>
            <person name="Gottschalk G."/>
            <person name="Duerre P."/>
            <person name="Daniel R."/>
        </authorList>
    </citation>
    <scope>NUCLEOTIDE SEQUENCE [LARGE SCALE GENOMIC DNA]</scope>
    <source>
        <strain evidence="1 2">DSM 1496</strain>
    </source>
</reference>
<name>A0A0D8I958_9CLOT</name>
<dbReference type="OrthoDB" id="47713at2"/>
<evidence type="ECO:0000313" key="1">
    <source>
        <dbReference type="EMBL" id="AKL96157.1"/>
    </source>
</evidence>
<evidence type="ECO:0000313" key="2">
    <source>
        <dbReference type="Proteomes" id="UP000035704"/>
    </source>
</evidence>
<organism evidence="1 2">
    <name type="scientific">Clostridium aceticum</name>
    <dbReference type="NCBI Taxonomy" id="84022"/>
    <lineage>
        <taxon>Bacteria</taxon>
        <taxon>Bacillati</taxon>
        <taxon>Bacillota</taxon>
        <taxon>Clostridia</taxon>
        <taxon>Eubacteriales</taxon>
        <taxon>Clostridiaceae</taxon>
        <taxon>Clostridium</taxon>
    </lineage>
</organism>
<protein>
    <submittedName>
        <fullName evidence="1">Uncharacterized protein</fullName>
    </submittedName>
</protein>
<dbReference type="AlphaFoldDB" id="A0A0D8I958"/>
<proteinExistence type="predicted"/>
<dbReference type="KEGG" id="cace:CACET_c27120"/>
<accession>A0A0D8I958</accession>
<sequence>MEATQCPKCGCKEIGKGKLTGHAVIRPVDKFFSLGSDIIADICTGCGYILEMKVSQPEKFKDKR</sequence>
<dbReference type="PATRIC" id="fig|84022.5.peg.649"/>
<dbReference type="STRING" id="84022.CACET_c27120"/>
<dbReference type="RefSeq" id="WP_044825192.1">
    <property type="nucleotide sequence ID" value="NZ_CP009687.1"/>
</dbReference>
<keyword evidence="2" id="KW-1185">Reference proteome</keyword>
<dbReference type="EMBL" id="CP009687">
    <property type="protein sequence ID" value="AKL96157.1"/>
    <property type="molecule type" value="Genomic_DNA"/>
</dbReference>
<dbReference type="Proteomes" id="UP000035704">
    <property type="component" value="Chromosome"/>
</dbReference>
<gene>
    <name evidence="1" type="ORF">CACET_c27120</name>
</gene>